<dbReference type="KEGG" id="siw:GH266_13715"/>
<protein>
    <submittedName>
        <fullName evidence="4">EAL domain-containing protein</fullName>
    </submittedName>
</protein>
<feature type="domain" description="EAL" evidence="2">
    <location>
        <begin position="445"/>
        <end position="686"/>
    </location>
</feature>
<dbReference type="InterPro" id="IPR013656">
    <property type="entry name" value="PAS_4"/>
</dbReference>
<dbReference type="InterPro" id="IPR001610">
    <property type="entry name" value="PAC"/>
</dbReference>
<dbReference type="Pfam" id="PF00563">
    <property type="entry name" value="EAL"/>
    <property type="match status" value="1"/>
</dbReference>
<dbReference type="InterPro" id="IPR052155">
    <property type="entry name" value="Biofilm_reg_signaling"/>
</dbReference>
<dbReference type="Gene3D" id="3.30.70.270">
    <property type="match status" value="1"/>
</dbReference>
<dbReference type="Pfam" id="PF00990">
    <property type="entry name" value="GGDEF"/>
    <property type="match status" value="1"/>
</dbReference>
<dbReference type="PANTHER" id="PTHR44757:SF2">
    <property type="entry name" value="BIOFILM ARCHITECTURE MAINTENANCE PROTEIN MBAA"/>
    <property type="match status" value="1"/>
</dbReference>
<evidence type="ECO:0000259" key="2">
    <source>
        <dbReference type="PROSITE" id="PS50883"/>
    </source>
</evidence>
<dbReference type="NCBIfam" id="TIGR00229">
    <property type="entry name" value="sensory_box"/>
    <property type="match status" value="2"/>
</dbReference>
<dbReference type="SMART" id="SM00086">
    <property type="entry name" value="PAC"/>
    <property type="match status" value="2"/>
</dbReference>
<dbReference type="InterPro" id="IPR043128">
    <property type="entry name" value="Rev_trsase/Diguanyl_cyclase"/>
</dbReference>
<dbReference type="InterPro" id="IPR000014">
    <property type="entry name" value="PAS"/>
</dbReference>
<dbReference type="SUPFAM" id="SSF55785">
    <property type="entry name" value="PYP-like sensor domain (PAS domain)"/>
    <property type="match status" value="2"/>
</dbReference>
<dbReference type="InterPro" id="IPR029787">
    <property type="entry name" value="Nucleotide_cyclase"/>
</dbReference>
<evidence type="ECO:0000313" key="4">
    <source>
        <dbReference type="EMBL" id="QGZ35457.1"/>
    </source>
</evidence>
<dbReference type="InterPro" id="IPR001633">
    <property type="entry name" value="EAL_dom"/>
</dbReference>
<dbReference type="NCBIfam" id="TIGR00254">
    <property type="entry name" value="GGDEF"/>
    <property type="match status" value="1"/>
</dbReference>
<dbReference type="SMART" id="SM00267">
    <property type="entry name" value="GGDEF"/>
    <property type="match status" value="1"/>
</dbReference>
<evidence type="ECO:0000259" key="1">
    <source>
        <dbReference type="PROSITE" id="PS50113"/>
    </source>
</evidence>
<feature type="domain" description="GGDEF" evidence="3">
    <location>
        <begin position="294"/>
        <end position="434"/>
    </location>
</feature>
<dbReference type="PROSITE" id="PS50113">
    <property type="entry name" value="PAC"/>
    <property type="match status" value="2"/>
</dbReference>
<feature type="domain" description="PAC" evidence="1">
    <location>
        <begin position="82"/>
        <end position="139"/>
    </location>
</feature>
<dbReference type="CDD" id="cd01949">
    <property type="entry name" value="GGDEF"/>
    <property type="match status" value="1"/>
</dbReference>
<dbReference type="Gene3D" id="3.30.450.20">
    <property type="entry name" value="PAS domain"/>
    <property type="match status" value="2"/>
</dbReference>
<sequence>MTAGDTARPEVAWPVEGLHAAIIAASQDPIYFCTPDYIIREANDPYVIIGGMTREEAIGRTVQEVAGAGAFPRRAPYLERALSGQASVLQDWVNVPGQGRRFFDVRYQPVHDADGRLLGVAAYGRDITDLKKAEEVLRLYESAVTQMSDRLSIVDRDYRYILTNDSNARWHGCTADSFRGRSLIEIVGVERFAAEIRPWLDRCLAGETVEYDFHDTAPDGAPVVMDARLQPFRNGDGEIEAAVVTLRDVTETRRLSERLERLALQDDLTGIANRRAFETGLERRVAAFRQDGSAGFSVVFIDLDGFKLVNDTAGHGAGDRFLQDIARLLRQSSGEDVEVARIGGDEFGLIIDSTLPLAAHAICNRLLSAFEGYRLVWEDLTFRSSASIGIASVVPEDDEAARQALTVGRVLQWADFACMQAKAAGGHRIVSHDGTGKTGDDRKAEIHHLLAVERAIAGEGFLLHAMTIVDLGSGAPVMQEVLPRVAAGDGELHGPSMIRSTAERHGLMRSVDRLVVDAVLSRLETGGSDGLPVAVDVSAETLHSPVFARQLVGRLERSPELARSLVFEVSETALSRLKPEAWNLMTDLRTLGCRIALDHFGRGMAGFTQLRANAFDLIKIDRLLTAGLAGDPVKRAAVSGVVGLAEALGLPTVAEYVTEPLHLDILKGLGVAYAQGHAVSPPQAWS</sequence>
<feature type="domain" description="PAC" evidence="1">
    <location>
        <begin position="207"/>
        <end position="261"/>
    </location>
</feature>
<accession>A0A857C991</accession>
<proteinExistence type="predicted"/>
<dbReference type="InterPro" id="IPR035965">
    <property type="entry name" value="PAS-like_dom_sf"/>
</dbReference>
<dbReference type="PROSITE" id="PS50883">
    <property type="entry name" value="EAL"/>
    <property type="match status" value="1"/>
</dbReference>
<gene>
    <name evidence="4" type="ORF">GH266_13715</name>
</gene>
<dbReference type="CDD" id="cd01948">
    <property type="entry name" value="EAL"/>
    <property type="match status" value="1"/>
</dbReference>
<dbReference type="AlphaFoldDB" id="A0A857C991"/>
<dbReference type="SUPFAM" id="SSF141868">
    <property type="entry name" value="EAL domain-like"/>
    <property type="match status" value="1"/>
</dbReference>
<dbReference type="SMART" id="SM00052">
    <property type="entry name" value="EAL"/>
    <property type="match status" value="1"/>
</dbReference>
<dbReference type="PANTHER" id="PTHR44757">
    <property type="entry name" value="DIGUANYLATE CYCLASE DGCP"/>
    <property type="match status" value="1"/>
</dbReference>
<evidence type="ECO:0000259" key="3">
    <source>
        <dbReference type="PROSITE" id="PS50887"/>
    </source>
</evidence>
<evidence type="ECO:0000313" key="5">
    <source>
        <dbReference type="Proteomes" id="UP000435648"/>
    </source>
</evidence>
<dbReference type="InterPro" id="IPR000160">
    <property type="entry name" value="GGDEF_dom"/>
</dbReference>
<name>A0A857C991_9HYPH</name>
<dbReference type="EMBL" id="CP046908">
    <property type="protein sequence ID" value="QGZ35457.1"/>
    <property type="molecule type" value="Genomic_DNA"/>
</dbReference>
<dbReference type="SMART" id="SM00091">
    <property type="entry name" value="PAS"/>
    <property type="match status" value="2"/>
</dbReference>
<dbReference type="Proteomes" id="UP000435648">
    <property type="component" value="Chromosome"/>
</dbReference>
<dbReference type="InterPro" id="IPR035919">
    <property type="entry name" value="EAL_sf"/>
</dbReference>
<reference evidence="4 5" key="1">
    <citation type="submission" date="2019-12" db="EMBL/GenBank/DDBJ databases">
        <title>The genome of Stappia indica PHM037.</title>
        <authorList>
            <person name="Kacar D."/>
            <person name="Galan B."/>
            <person name="Canedo L."/>
            <person name="Rodriguez P."/>
            <person name="de la Calle F."/>
            <person name="Garcia J.L."/>
        </authorList>
    </citation>
    <scope>NUCLEOTIDE SEQUENCE [LARGE SCALE GENOMIC DNA]</scope>
    <source>
        <strain evidence="4 5">PHM037</strain>
    </source>
</reference>
<dbReference type="InterPro" id="IPR000700">
    <property type="entry name" value="PAS-assoc_C"/>
</dbReference>
<dbReference type="PROSITE" id="PS50887">
    <property type="entry name" value="GGDEF"/>
    <property type="match status" value="1"/>
</dbReference>
<dbReference type="Gene3D" id="3.20.20.450">
    <property type="entry name" value="EAL domain"/>
    <property type="match status" value="1"/>
</dbReference>
<organism evidence="4 5">
    <name type="scientific">Stappia indica</name>
    <dbReference type="NCBI Taxonomy" id="538381"/>
    <lineage>
        <taxon>Bacteria</taxon>
        <taxon>Pseudomonadati</taxon>
        <taxon>Pseudomonadota</taxon>
        <taxon>Alphaproteobacteria</taxon>
        <taxon>Hyphomicrobiales</taxon>
        <taxon>Stappiaceae</taxon>
        <taxon>Stappia</taxon>
    </lineage>
</organism>
<dbReference type="CDD" id="cd00130">
    <property type="entry name" value="PAS"/>
    <property type="match status" value="1"/>
</dbReference>
<dbReference type="Pfam" id="PF08448">
    <property type="entry name" value="PAS_4"/>
    <property type="match status" value="2"/>
</dbReference>
<dbReference type="SUPFAM" id="SSF55073">
    <property type="entry name" value="Nucleotide cyclase"/>
    <property type="match status" value="1"/>
</dbReference>